<dbReference type="Gene3D" id="1.20.59.10">
    <property type="entry name" value="Chorismate mutase"/>
    <property type="match status" value="1"/>
</dbReference>
<proteinExistence type="predicted"/>
<dbReference type="GO" id="GO:0009697">
    <property type="term" value="P:salicylic acid biosynthetic process"/>
    <property type="evidence" value="ECO:0007669"/>
    <property type="project" value="TreeGrafter"/>
</dbReference>
<protein>
    <recommendedName>
        <fullName evidence="2">Chorismate mutase domain-containing protein</fullName>
    </recommendedName>
</protein>
<evidence type="ECO:0000259" key="2">
    <source>
        <dbReference type="PROSITE" id="PS51168"/>
    </source>
</evidence>
<dbReference type="OrthoDB" id="9802281at2"/>
<evidence type="ECO:0000313" key="3">
    <source>
        <dbReference type="EMBL" id="OFV69897.1"/>
    </source>
</evidence>
<dbReference type="Pfam" id="PF01817">
    <property type="entry name" value="CM_2"/>
    <property type="match status" value="1"/>
</dbReference>
<dbReference type="Proteomes" id="UP000176244">
    <property type="component" value="Unassembled WGS sequence"/>
</dbReference>
<accession>A0A1F2PEU1</accession>
<organism evidence="3 4">
    <name type="scientific">Acetobacterium wieringae</name>
    <dbReference type="NCBI Taxonomy" id="52694"/>
    <lineage>
        <taxon>Bacteria</taxon>
        <taxon>Bacillati</taxon>
        <taxon>Bacillota</taxon>
        <taxon>Clostridia</taxon>
        <taxon>Eubacteriales</taxon>
        <taxon>Eubacteriaceae</taxon>
        <taxon>Acetobacterium</taxon>
    </lineage>
</organism>
<feature type="domain" description="Chorismate mutase" evidence="2">
    <location>
        <begin position="1"/>
        <end position="88"/>
    </location>
</feature>
<dbReference type="RefSeq" id="WP_070371813.1">
    <property type="nucleotide sequence ID" value="NZ_LKEU01000035.1"/>
</dbReference>
<dbReference type="PANTHER" id="PTHR38041:SF1">
    <property type="entry name" value="CHORISMATE MUTASE"/>
    <property type="match status" value="1"/>
</dbReference>
<gene>
    <name evidence="3" type="ORF">ACWI_25390</name>
</gene>
<dbReference type="PANTHER" id="PTHR38041">
    <property type="entry name" value="CHORISMATE MUTASE"/>
    <property type="match status" value="1"/>
</dbReference>
<dbReference type="EMBL" id="LKEU01000035">
    <property type="protein sequence ID" value="OFV69897.1"/>
    <property type="molecule type" value="Genomic_DNA"/>
</dbReference>
<dbReference type="STRING" id="52694.ACWI_25390"/>
<comment type="caution">
    <text evidence="3">The sequence shown here is derived from an EMBL/GenBank/DDBJ whole genome shotgun (WGS) entry which is preliminary data.</text>
</comment>
<dbReference type="GO" id="GO:0004106">
    <property type="term" value="F:chorismate mutase activity"/>
    <property type="evidence" value="ECO:0007669"/>
    <property type="project" value="InterPro"/>
</dbReference>
<evidence type="ECO:0000313" key="4">
    <source>
        <dbReference type="Proteomes" id="UP000176244"/>
    </source>
</evidence>
<dbReference type="InterPro" id="IPR011279">
    <property type="entry name" value="Chorismate_mutase_GmP"/>
</dbReference>
<keyword evidence="1" id="KW-0413">Isomerase</keyword>
<evidence type="ECO:0000256" key="1">
    <source>
        <dbReference type="ARBA" id="ARBA00023235"/>
    </source>
</evidence>
<dbReference type="InterPro" id="IPR002701">
    <property type="entry name" value="CM_II_prokaryot"/>
</dbReference>
<dbReference type="SUPFAM" id="SSF48600">
    <property type="entry name" value="Chorismate mutase II"/>
    <property type="match status" value="1"/>
</dbReference>
<reference evidence="3 4" key="1">
    <citation type="submission" date="2015-09" db="EMBL/GenBank/DDBJ databases">
        <title>Genome sequence of Acetobacterium wieringae DSM 1911.</title>
        <authorList>
            <person name="Poehlein A."/>
            <person name="Bengelsdorf F.R."/>
            <person name="Schiel-Bengelsdorf B."/>
            <person name="Duerre P."/>
            <person name="Daniel R."/>
        </authorList>
    </citation>
    <scope>NUCLEOTIDE SEQUENCE [LARGE SCALE GENOMIC DNA]</scope>
    <source>
        <strain evidence="3 4">DSM 1911</strain>
    </source>
</reference>
<dbReference type="GO" id="GO:0046417">
    <property type="term" value="P:chorismate metabolic process"/>
    <property type="evidence" value="ECO:0007669"/>
    <property type="project" value="InterPro"/>
</dbReference>
<dbReference type="InterPro" id="IPR051331">
    <property type="entry name" value="Chorismate_mutase-related"/>
</dbReference>
<dbReference type="NCBIfam" id="TIGR01805">
    <property type="entry name" value="CM_mono_grmpos"/>
    <property type="match status" value="1"/>
</dbReference>
<dbReference type="PROSITE" id="PS51168">
    <property type="entry name" value="CHORISMATE_MUT_2"/>
    <property type="match status" value="1"/>
</dbReference>
<dbReference type="InterPro" id="IPR036979">
    <property type="entry name" value="CM_dom_sf"/>
</dbReference>
<name>A0A1F2PEU1_9FIRM</name>
<sequence length="98" mass="11808">MKSLDEIRNEIDAIDAQMRVLFEQRMDCIQAVAEYKYSNHGNIFDQSREEKMLKKNLIQLKNKNYGKEYERFLNEILVSSKAYQKDWIQKKEITERGK</sequence>
<dbReference type="SMART" id="SM00830">
    <property type="entry name" value="CM_2"/>
    <property type="match status" value="1"/>
</dbReference>
<dbReference type="InterPro" id="IPR036263">
    <property type="entry name" value="Chorismate_II_sf"/>
</dbReference>
<dbReference type="AlphaFoldDB" id="A0A1F2PEU1"/>